<dbReference type="Gramene" id="rna7234">
    <property type="protein sequence ID" value="RHN71616.1"/>
    <property type="gene ID" value="gene7234"/>
</dbReference>
<feature type="region of interest" description="Disordered" evidence="5">
    <location>
        <begin position="121"/>
        <end position="158"/>
    </location>
</feature>
<evidence type="ECO:0000256" key="2">
    <source>
        <dbReference type="ARBA" id="ARBA00022771"/>
    </source>
</evidence>
<keyword evidence="1" id="KW-0479">Metal-binding</keyword>
<proteinExistence type="predicted"/>
<dbReference type="PANTHER" id="PTHR31973">
    <property type="entry name" value="POLYPROTEIN, PUTATIVE-RELATED"/>
    <property type="match status" value="1"/>
</dbReference>
<organism evidence="7">
    <name type="scientific">Medicago truncatula</name>
    <name type="common">Barrel medic</name>
    <name type="synonym">Medicago tribuloides</name>
    <dbReference type="NCBI Taxonomy" id="3880"/>
    <lineage>
        <taxon>Eukaryota</taxon>
        <taxon>Viridiplantae</taxon>
        <taxon>Streptophyta</taxon>
        <taxon>Embryophyta</taxon>
        <taxon>Tracheophyta</taxon>
        <taxon>Spermatophyta</taxon>
        <taxon>Magnoliopsida</taxon>
        <taxon>eudicotyledons</taxon>
        <taxon>Gunneridae</taxon>
        <taxon>Pentapetalae</taxon>
        <taxon>rosids</taxon>
        <taxon>fabids</taxon>
        <taxon>Fabales</taxon>
        <taxon>Fabaceae</taxon>
        <taxon>Papilionoideae</taxon>
        <taxon>50 kb inversion clade</taxon>
        <taxon>NPAAA clade</taxon>
        <taxon>Hologalegina</taxon>
        <taxon>IRL clade</taxon>
        <taxon>Trifolieae</taxon>
        <taxon>Medicago</taxon>
    </lineage>
</organism>
<dbReference type="InterPro" id="IPR036875">
    <property type="entry name" value="Znf_CCHC_sf"/>
</dbReference>
<sequence>MLRYSGDICPMIKKILDKAKKDANNWSPTWHGDREYAHFSVSDGSDMYVINVKERTCSCRRWELSGIPCPHAVAAIYYNSQNPDEYVAHWYRKQTFLDTYDNFIMPSNGPKLWPEVNLPPILPPPVRRAPGRPKKLRRKDNDEPKSTTSKKGKRNQETMRCTRCKELGHNMRTCKGKTAADIGQLDLEGTRIILNFNTLRLQMHMVQTTMLIL</sequence>
<evidence type="ECO:0000259" key="6">
    <source>
        <dbReference type="PROSITE" id="PS50966"/>
    </source>
</evidence>
<keyword evidence="3" id="KW-0862">Zinc</keyword>
<dbReference type="PROSITE" id="PS50966">
    <property type="entry name" value="ZF_SWIM"/>
    <property type="match status" value="1"/>
</dbReference>
<comment type="caution">
    <text evidence="7">The sequence shown here is derived from an EMBL/GenBank/DDBJ whole genome shotgun (WGS) entry which is preliminary data.</text>
</comment>
<evidence type="ECO:0000256" key="5">
    <source>
        <dbReference type="SAM" id="MobiDB-lite"/>
    </source>
</evidence>
<dbReference type="Proteomes" id="UP000265566">
    <property type="component" value="Chromosome 2"/>
</dbReference>
<evidence type="ECO:0000313" key="7">
    <source>
        <dbReference type="EMBL" id="RHN71616.1"/>
    </source>
</evidence>
<gene>
    <name evidence="7" type="ORF">MtrunA17_Chr2g0278781</name>
</gene>
<feature type="compositionally biased region" description="Basic residues" evidence="5">
    <location>
        <begin position="129"/>
        <end position="138"/>
    </location>
</feature>
<dbReference type="GO" id="GO:0008270">
    <property type="term" value="F:zinc ion binding"/>
    <property type="evidence" value="ECO:0007669"/>
    <property type="project" value="UniProtKB-KW"/>
</dbReference>
<evidence type="ECO:0000256" key="3">
    <source>
        <dbReference type="ARBA" id="ARBA00022833"/>
    </source>
</evidence>
<dbReference type="EMBL" id="PSQE01000002">
    <property type="protein sequence ID" value="RHN71616.1"/>
    <property type="molecule type" value="Genomic_DNA"/>
</dbReference>
<reference evidence="7" key="1">
    <citation type="journal article" date="2018" name="Nat. Plants">
        <title>Whole-genome landscape of Medicago truncatula symbiotic genes.</title>
        <authorList>
            <person name="Pecrix Y."/>
            <person name="Gamas P."/>
            <person name="Carrere S."/>
        </authorList>
    </citation>
    <scope>NUCLEOTIDE SEQUENCE</scope>
    <source>
        <tissue evidence="7">Leaves</tissue>
    </source>
</reference>
<accession>A0A396J0S1</accession>
<protein>
    <submittedName>
        <fullName evidence="7">Putative transcription factor interactor and regulator CCHC(Zn) family</fullName>
    </submittedName>
</protein>
<dbReference type="Pfam" id="PF04434">
    <property type="entry name" value="SWIM"/>
    <property type="match status" value="1"/>
</dbReference>
<name>A0A396J0S1_MEDTR</name>
<feature type="domain" description="SWIM-type" evidence="6">
    <location>
        <begin position="48"/>
        <end position="80"/>
    </location>
</feature>
<dbReference type="AlphaFoldDB" id="A0A396J0S1"/>
<dbReference type="InterPro" id="IPR007527">
    <property type="entry name" value="Znf_SWIM"/>
</dbReference>
<dbReference type="GO" id="GO:0003676">
    <property type="term" value="F:nucleic acid binding"/>
    <property type="evidence" value="ECO:0007669"/>
    <property type="project" value="InterPro"/>
</dbReference>
<dbReference type="InterPro" id="IPR006564">
    <property type="entry name" value="Znf_PMZ"/>
</dbReference>
<dbReference type="PANTHER" id="PTHR31973:SF187">
    <property type="entry name" value="MUTATOR TRANSPOSASE MUDRA PROTEIN"/>
    <property type="match status" value="1"/>
</dbReference>
<keyword evidence="2 4" id="KW-0863">Zinc-finger</keyword>
<evidence type="ECO:0000256" key="1">
    <source>
        <dbReference type="ARBA" id="ARBA00022723"/>
    </source>
</evidence>
<evidence type="ECO:0000256" key="4">
    <source>
        <dbReference type="PROSITE-ProRule" id="PRU00325"/>
    </source>
</evidence>
<dbReference type="SMART" id="SM00575">
    <property type="entry name" value="ZnF_PMZ"/>
    <property type="match status" value="1"/>
</dbReference>
<dbReference type="SUPFAM" id="SSF57756">
    <property type="entry name" value="Retrovirus zinc finger-like domains"/>
    <property type="match status" value="1"/>
</dbReference>